<name>A0A2N6UJY2_9FIRM</name>
<feature type="domain" description="IrrE N-terminal-like" evidence="1">
    <location>
        <begin position="32"/>
        <end position="149"/>
    </location>
</feature>
<evidence type="ECO:0000313" key="2">
    <source>
        <dbReference type="EMBL" id="PMC82160.1"/>
    </source>
</evidence>
<accession>A0A2N6UJY2</accession>
<organism evidence="2 3">
    <name type="scientific">Anaerococcus hydrogenalis</name>
    <dbReference type="NCBI Taxonomy" id="33029"/>
    <lineage>
        <taxon>Bacteria</taxon>
        <taxon>Bacillati</taxon>
        <taxon>Bacillota</taxon>
        <taxon>Tissierellia</taxon>
        <taxon>Tissierellales</taxon>
        <taxon>Peptoniphilaceae</taxon>
        <taxon>Anaerococcus</taxon>
    </lineage>
</organism>
<proteinExistence type="predicted"/>
<evidence type="ECO:0000313" key="3">
    <source>
        <dbReference type="Proteomes" id="UP000235658"/>
    </source>
</evidence>
<dbReference type="EMBL" id="PNHP01000001">
    <property type="protein sequence ID" value="PMC82160.1"/>
    <property type="molecule type" value="Genomic_DNA"/>
</dbReference>
<dbReference type="GeneID" id="84577566"/>
<sequence>MSFLYDQIYEDVKNLIKKYDSRNPREILIQRGVNIIAFKENTKLLGMYKIIKRNSFVFYNPFVDKRIQNMVFAHELGHDIYHRDMAKNENLIEYELFDINSEMELCANIFAAHLLLDENQLLKDIKEGYTYNQLASIYNVNVNLMIFKLNEMHRMGIKIRKEEADSRFFRDINGKDMTNHEIY</sequence>
<dbReference type="InterPro" id="IPR010359">
    <property type="entry name" value="IrrE_HExxH"/>
</dbReference>
<gene>
    <name evidence="2" type="ORF">CJ192_00045</name>
</gene>
<dbReference type="Pfam" id="PF06114">
    <property type="entry name" value="Peptidase_M78"/>
    <property type="match status" value="1"/>
</dbReference>
<comment type="caution">
    <text evidence="2">The sequence shown here is derived from an EMBL/GenBank/DDBJ whole genome shotgun (WGS) entry which is preliminary data.</text>
</comment>
<protein>
    <submittedName>
        <fullName evidence="2">ImmA/IrrE family metallo-endopeptidase</fullName>
    </submittedName>
</protein>
<dbReference type="RefSeq" id="WP_004817072.1">
    <property type="nucleotide sequence ID" value="NZ_JAHAHW010000004.1"/>
</dbReference>
<evidence type="ECO:0000259" key="1">
    <source>
        <dbReference type="Pfam" id="PF06114"/>
    </source>
</evidence>
<dbReference type="AlphaFoldDB" id="A0A2N6UJY2"/>
<dbReference type="Gene3D" id="1.10.10.2910">
    <property type="match status" value="1"/>
</dbReference>
<reference evidence="2 3" key="1">
    <citation type="submission" date="2017-09" db="EMBL/GenBank/DDBJ databases">
        <title>Bacterial strain isolated from the female urinary microbiota.</title>
        <authorList>
            <person name="Thomas-White K."/>
            <person name="Kumar N."/>
            <person name="Forster S."/>
            <person name="Putonti C."/>
            <person name="Lawley T."/>
            <person name="Wolfe A.J."/>
        </authorList>
    </citation>
    <scope>NUCLEOTIDE SEQUENCE [LARGE SCALE GENOMIC DNA]</scope>
    <source>
        <strain evidence="2 3">UMB0204</strain>
    </source>
</reference>
<dbReference type="Proteomes" id="UP000235658">
    <property type="component" value="Unassembled WGS sequence"/>
</dbReference>